<reference evidence="1" key="1">
    <citation type="submission" date="2014-09" db="EMBL/GenBank/DDBJ databases">
        <authorList>
            <person name="Magalhaes I.L.F."/>
            <person name="Oliveira U."/>
            <person name="Santos F.R."/>
            <person name="Vidigal T.H.D.A."/>
            <person name="Brescovit A.D."/>
            <person name="Santos A.J."/>
        </authorList>
    </citation>
    <scope>NUCLEOTIDE SEQUENCE</scope>
    <source>
        <tissue evidence="1">Shoot tissue taken approximately 20 cm above the soil surface</tissue>
    </source>
</reference>
<protein>
    <submittedName>
        <fullName evidence="1">Uncharacterized protein</fullName>
    </submittedName>
</protein>
<reference evidence="1" key="2">
    <citation type="journal article" date="2015" name="Data Brief">
        <title>Shoot transcriptome of the giant reed, Arundo donax.</title>
        <authorList>
            <person name="Barrero R.A."/>
            <person name="Guerrero F.D."/>
            <person name="Moolhuijzen P."/>
            <person name="Goolsby J.A."/>
            <person name="Tidwell J."/>
            <person name="Bellgard S.E."/>
            <person name="Bellgard M.I."/>
        </authorList>
    </citation>
    <scope>NUCLEOTIDE SEQUENCE</scope>
    <source>
        <tissue evidence="1">Shoot tissue taken approximately 20 cm above the soil surface</tissue>
    </source>
</reference>
<proteinExistence type="predicted"/>
<evidence type="ECO:0000313" key="1">
    <source>
        <dbReference type="EMBL" id="JAD22223.1"/>
    </source>
</evidence>
<dbReference type="AlphaFoldDB" id="A0A0A8YA47"/>
<sequence>MGTMQLLLRDWKRLPFFFSYSRLKLEEV</sequence>
<name>A0A0A8YA47_ARUDO</name>
<organism evidence="1">
    <name type="scientific">Arundo donax</name>
    <name type="common">Giant reed</name>
    <name type="synonym">Donax arundinaceus</name>
    <dbReference type="NCBI Taxonomy" id="35708"/>
    <lineage>
        <taxon>Eukaryota</taxon>
        <taxon>Viridiplantae</taxon>
        <taxon>Streptophyta</taxon>
        <taxon>Embryophyta</taxon>
        <taxon>Tracheophyta</taxon>
        <taxon>Spermatophyta</taxon>
        <taxon>Magnoliopsida</taxon>
        <taxon>Liliopsida</taxon>
        <taxon>Poales</taxon>
        <taxon>Poaceae</taxon>
        <taxon>PACMAD clade</taxon>
        <taxon>Arundinoideae</taxon>
        <taxon>Arundineae</taxon>
        <taxon>Arundo</taxon>
    </lineage>
</organism>
<accession>A0A0A8YA47</accession>
<dbReference type="EMBL" id="GBRH01275672">
    <property type="protein sequence ID" value="JAD22223.1"/>
    <property type="molecule type" value="Transcribed_RNA"/>
</dbReference>